<dbReference type="PATRIC" id="fig|1360.105.peg.53"/>
<reference evidence="2" key="1">
    <citation type="submission" date="2015-10" db="EMBL/GenBank/DDBJ databases">
        <title>Draft Genome Sequences of 11 Lactococcus lactis subspecies cremoris strains.</title>
        <authorList>
            <person name="Wels M."/>
            <person name="Backus L."/>
            <person name="Boekhorst J."/>
            <person name="Dijkstra A."/>
            <person name="Beerthuizen M."/>
            <person name="Kelly W."/>
            <person name="Siezen R."/>
            <person name="Bachmann H."/>
            <person name="Van Hijum S."/>
        </authorList>
    </citation>
    <scope>NUCLEOTIDE SEQUENCE [LARGE SCALE GENOMIC DNA]</scope>
    <source>
        <strain evidence="2">KF282</strain>
    </source>
</reference>
<name>A0A0V8CNN1_LACLL</name>
<dbReference type="InterPro" id="IPR024747">
    <property type="entry name" value="Pyridox_Oxase-rel"/>
</dbReference>
<dbReference type="Proteomes" id="UP000053058">
    <property type="component" value="Unassembled WGS sequence"/>
</dbReference>
<proteinExistence type="predicted"/>
<accession>A0A0V8CNN1</accession>
<dbReference type="Gene3D" id="2.30.110.10">
    <property type="entry name" value="Electron Transport, Fmn-binding Protein, Chain A"/>
    <property type="match status" value="1"/>
</dbReference>
<dbReference type="AlphaFoldDB" id="A0A0V8CNN1"/>
<sequence length="154" mass="17962">MSYKLNQSDLEYTLLNGTYLVLGLLNLDKEVETIPMMYVWDKEKNVIYLHTSSKKNVVKYLQKNVKVSLNIVDAIKLDKDNFTLHYKSIIIHGKPKEIIDEITKRKSMTLVCEKYIGEDYPIEHFQRTYKNTGEVLTIFEISIEEISGLGHETE</sequence>
<dbReference type="PANTHER" id="PTHR34071:SF2">
    <property type="entry name" value="FLAVIN-NUCLEOTIDE-BINDING PROTEIN"/>
    <property type="match status" value="1"/>
</dbReference>
<gene>
    <name evidence="1" type="ORF">KF282_1980</name>
</gene>
<dbReference type="PANTHER" id="PTHR34071">
    <property type="entry name" value="5-NITROIMIDAZOLE ANTIBIOTICS RESISTANCE PROTEIN, NIMA-FAMILY-RELATED PROTEIN-RELATED"/>
    <property type="match status" value="1"/>
</dbReference>
<dbReference type="RefSeq" id="WP_058219936.1">
    <property type="nucleotide sequence ID" value="NZ_LKLN01000076.1"/>
</dbReference>
<evidence type="ECO:0000313" key="1">
    <source>
        <dbReference type="EMBL" id="KSU02776.1"/>
    </source>
</evidence>
<dbReference type="SUPFAM" id="SSF50475">
    <property type="entry name" value="FMN-binding split barrel"/>
    <property type="match status" value="1"/>
</dbReference>
<comment type="caution">
    <text evidence="1">The sequence shown here is derived from an EMBL/GenBank/DDBJ whole genome shotgun (WGS) entry which is preliminary data.</text>
</comment>
<evidence type="ECO:0000313" key="2">
    <source>
        <dbReference type="Proteomes" id="UP000053058"/>
    </source>
</evidence>
<dbReference type="InterPro" id="IPR012349">
    <property type="entry name" value="Split_barrel_FMN-bd"/>
</dbReference>
<organism evidence="1 2">
    <name type="scientific">Lactococcus lactis subsp. lactis</name>
    <name type="common">Streptococcus lactis</name>
    <dbReference type="NCBI Taxonomy" id="1360"/>
    <lineage>
        <taxon>Bacteria</taxon>
        <taxon>Bacillati</taxon>
        <taxon>Bacillota</taxon>
        <taxon>Bacilli</taxon>
        <taxon>Lactobacillales</taxon>
        <taxon>Streptococcaceae</taxon>
        <taxon>Lactococcus</taxon>
    </lineage>
</organism>
<dbReference type="EMBL" id="LKLN01000076">
    <property type="protein sequence ID" value="KSU02776.1"/>
    <property type="molecule type" value="Genomic_DNA"/>
</dbReference>
<dbReference type="Pfam" id="PF12900">
    <property type="entry name" value="Pyridox_ox_2"/>
    <property type="match status" value="1"/>
</dbReference>
<protein>
    <submittedName>
        <fullName evidence="1">Pyridoxamine 5'-phosphate oxidase-related FMN-binding</fullName>
    </submittedName>
</protein>